<gene>
    <name evidence="2" type="ORF">Vafri_16925</name>
</gene>
<organism evidence="2 3">
    <name type="scientific">Volvox africanus</name>
    <dbReference type="NCBI Taxonomy" id="51714"/>
    <lineage>
        <taxon>Eukaryota</taxon>
        <taxon>Viridiplantae</taxon>
        <taxon>Chlorophyta</taxon>
        <taxon>core chlorophytes</taxon>
        <taxon>Chlorophyceae</taxon>
        <taxon>CS clade</taxon>
        <taxon>Chlamydomonadales</taxon>
        <taxon>Volvocaceae</taxon>
        <taxon>Volvox</taxon>
    </lineage>
</organism>
<sequence>MASRGNVESLAKRSTRGPSGAGIGRQRALITPDRACLWPIYIKSEIPFAAPGTLGRSLNGGLAGGKLLQTMVVVRSLLVAAHCLGDCAMQVAQTSLPRVLAAHRAAACHGVACHGHYRWNATCHVADNHAVGSPAQEVVPLDRAAAIHPHPPPQGLLPEVALHRRSQRKLPFAAADV</sequence>
<evidence type="ECO:0000313" key="2">
    <source>
        <dbReference type="EMBL" id="GIL62744.1"/>
    </source>
</evidence>
<proteinExistence type="predicted"/>
<dbReference type="EMBL" id="BNCO01000053">
    <property type="protein sequence ID" value="GIL62744.1"/>
    <property type="molecule type" value="Genomic_DNA"/>
</dbReference>
<dbReference type="Proteomes" id="UP000747399">
    <property type="component" value="Unassembled WGS sequence"/>
</dbReference>
<dbReference type="AlphaFoldDB" id="A0A8J4BJQ7"/>
<protein>
    <submittedName>
        <fullName evidence="2">Uncharacterized protein</fullName>
    </submittedName>
</protein>
<evidence type="ECO:0000256" key="1">
    <source>
        <dbReference type="SAM" id="MobiDB-lite"/>
    </source>
</evidence>
<comment type="caution">
    <text evidence="2">The sequence shown here is derived from an EMBL/GenBank/DDBJ whole genome shotgun (WGS) entry which is preliminary data.</text>
</comment>
<evidence type="ECO:0000313" key="3">
    <source>
        <dbReference type="Proteomes" id="UP000747399"/>
    </source>
</evidence>
<name>A0A8J4BJQ7_9CHLO</name>
<accession>A0A8J4BJQ7</accession>
<keyword evidence="3" id="KW-1185">Reference proteome</keyword>
<reference evidence="2" key="1">
    <citation type="journal article" date="2021" name="Proc. Natl. Acad. Sci. U.S.A.">
        <title>Three genomes in the algal genus Volvox reveal the fate of a haploid sex-determining region after a transition to homothallism.</title>
        <authorList>
            <person name="Yamamoto K."/>
            <person name="Hamaji T."/>
            <person name="Kawai-Toyooka H."/>
            <person name="Matsuzaki R."/>
            <person name="Takahashi F."/>
            <person name="Nishimura Y."/>
            <person name="Kawachi M."/>
            <person name="Noguchi H."/>
            <person name="Minakuchi Y."/>
            <person name="Umen J.G."/>
            <person name="Toyoda A."/>
            <person name="Nozaki H."/>
        </authorList>
    </citation>
    <scope>NUCLEOTIDE SEQUENCE</scope>
    <source>
        <strain evidence="2">NIES-3780</strain>
    </source>
</reference>
<feature type="region of interest" description="Disordered" evidence="1">
    <location>
        <begin position="1"/>
        <end position="24"/>
    </location>
</feature>